<reference evidence="2" key="1">
    <citation type="submission" date="2022-10" db="EMBL/GenBank/DDBJ databases">
        <title>Genome assembly of Pristionchus species.</title>
        <authorList>
            <person name="Yoshida K."/>
            <person name="Sommer R.J."/>
        </authorList>
    </citation>
    <scope>NUCLEOTIDE SEQUENCE [LARGE SCALE GENOMIC DNA]</scope>
    <source>
        <strain evidence="2">RS5460</strain>
    </source>
</reference>
<accession>A0AAN5CJY4</accession>
<feature type="non-terminal residue" evidence="1">
    <location>
        <position position="1"/>
    </location>
</feature>
<dbReference type="EMBL" id="BTRK01000004">
    <property type="protein sequence ID" value="GMR45743.1"/>
    <property type="molecule type" value="Genomic_DNA"/>
</dbReference>
<feature type="non-terminal residue" evidence="1">
    <location>
        <position position="69"/>
    </location>
</feature>
<dbReference type="Proteomes" id="UP001328107">
    <property type="component" value="Unassembled WGS sequence"/>
</dbReference>
<keyword evidence="2" id="KW-1185">Reference proteome</keyword>
<comment type="caution">
    <text evidence="1">The sequence shown here is derived from an EMBL/GenBank/DDBJ whole genome shotgun (WGS) entry which is preliminary data.</text>
</comment>
<evidence type="ECO:0000313" key="1">
    <source>
        <dbReference type="EMBL" id="GMR45743.1"/>
    </source>
</evidence>
<protein>
    <submittedName>
        <fullName evidence="1">Uncharacterized protein</fullName>
    </submittedName>
</protein>
<name>A0AAN5CJY4_9BILA</name>
<dbReference type="AlphaFoldDB" id="A0AAN5CJY4"/>
<proteinExistence type="predicted"/>
<gene>
    <name evidence="1" type="ORF">PMAYCL1PPCAC_15938</name>
</gene>
<sequence>PFQETAWSKMYDESYQELRSQMSIIADGCNFKYCSLFSSFINYNKNHFQISVKLESFGQNAPAFIQVAN</sequence>
<evidence type="ECO:0000313" key="2">
    <source>
        <dbReference type="Proteomes" id="UP001328107"/>
    </source>
</evidence>
<organism evidence="1 2">
    <name type="scientific">Pristionchus mayeri</name>
    <dbReference type="NCBI Taxonomy" id="1317129"/>
    <lineage>
        <taxon>Eukaryota</taxon>
        <taxon>Metazoa</taxon>
        <taxon>Ecdysozoa</taxon>
        <taxon>Nematoda</taxon>
        <taxon>Chromadorea</taxon>
        <taxon>Rhabditida</taxon>
        <taxon>Rhabditina</taxon>
        <taxon>Diplogasteromorpha</taxon>
        <taxon>Diplogasteroidea</taxon>
        <taxon>Neodiplogasteridae</taxon>
        <taxon>Pristionchus</taxon>
    </lineage>
</organism>